<name>A0A2N1MJT1_9GLOM</name>
<organism evidence="1 2">
    <name type="scientific">Rhizophagus irregularis</name>
    <dbReference type="NCBI Taxonomy" id="588596"/>
    <lineage>
        <taxon>Eukaryota</taxon>
        <taxon>Fungi</taxon>
        <taxon>Fungi incertae sedis</taxon>
        <taxon>Mucoromycota</taxon>
        <taxon>Glomeromycotina</taxon>
        <taxon>Glomeromycetes</taxon>
        <taxon>Glomerales</taxon>
        <taxon>Glomeraceae</taxon>
        <taxon>Rhizophagus</taxon>
    </lineage>
</organism>
<evidence type="ECO:0000313" key="2">
    <source>
        <dbReference type="Proteomes" id="UP000233469"/>
    </source>
</evidence>
<proteinExistence type="predicted"/>
<accession>A0A2N1MJT1</accession>
<reference evidence="1 2" key="2">
    <citation type="submission" date="2017-10" db="EMBL/GenBank/DDBJ databases">
        <title>Extensive intraspecific genome diversity in a model arbuscular mycorrhizal fungus.</title>
        <authorList>
            <person name="Chen E.C.H."/>
            <person name="Morin E."/>
            <person name="Baudet D."/>
            <person name="Noel J."/>
            <person name="Ndikumana S."/>
            <person name="Charron P."/>
            <person name="St-Onge C."/>
            <person name="Giorgi J."/>
            <person name="Grigoriev I.V."/>
            <person name="Roux C."/>
            <person name="Martin F.M."/>
            <person name="Corradi N."/>
        </authorList>
    </citation>
    <scope>NUCLEOTIDE SEQUENCE [LARGE SCALE GENOMIC DNA]</scope>
    <source>
        <strain evidence="1 2">C2</strain>
    </source>
</reference>
<dbReference type="EMBL" id="LLXL01002085">
    <property type="protein sequence ID" value="PKK61891.1"/>
    <property type="molecule type" value="Genomic_DNA"/>
</dbReference>
<dbReference type="Proteomes" id="UP000233469">
    <property type="component" value="Unassembled WGS sequence"/>
</dbReference>
<gene>
    <name evidence="1" type="ORF">RhiirC2_856011</name>
</gene>
<sequence length="157" mass="18167">MWEFTSGIPAFNNRSHDFNISLDICKGLRPEIVKKLKDCPECGKPRISFGWCKDCETNSMKEIFLIGHRKIKRLTHYTPFRPKAYQLDLNSDPHIHQQPIPEEYPSKDGFEQNRQLNVIAGGIFIHPDLVNKLIIMQEALLILFPPTPPAPIHPLKW</sequence>
<evidence type="ECO:0000313" key="1">
    <source>
        <dbReference type="EMBL" id="PKK61891.1"/>
    </source>
</evidence>
<protein>
    <submittedName>
        <fullName evidence="1">Uncharacterized protein</fullName>
    </submittedName>
</protein>
<comment type="caution">
    <text evidence="1">The sequence shown here is derived from an EMBL/GenBank/DDBJ whole genome shotgun (WGS) entry which is preliminary data.</text>
</comment>
<dbReference type="VEuPathDB" id="FungiDB:FUN_011426"/>
<reference evidence="1 2" key="1">
    <citation type="submission" date="2016-04" db="EMBL/GenBank/DDBJ databases">
        <title>Genome analyses suggest a sexual origin of heterokaryosis in a supposedly ancient asexual fungus.</title>
        <authorList>
            <person name="Ropars J."/>
            <person name="Sedzielewska K."/>
            <person name="Noel J."/>
            <person name="Charron P."/>
            <person name="Farinelli L."/>
            <person name="Marton T."/>
            <person name="Kruger M."/>
            <person name="Pelin A."/>
            <person name="Brachmann A."/>
            <person name="Corradi N."/>
        </authorList>
    </citation>
    <scope>NUCLEOTIDE SEQUENCE [LARGE SCALE GENOMIC DNA]</scope>
    <source>
        <strain evidence="1 2">C2</strain>
    </source>
</reference>
<dbReference type="AlphaFoldDB" id="A0A2N1MJT1"/>